<organism evidence="7">
    <name type="scientific">mine drainage metagenome</name>
    <dbReference type="NCBI Taxonomy" id="410659"/>
    <lineage>
        <taxon>unclassified sequences</taxon>
        <taxon>metagenomes</taxon>
        <taxon>ecological metagenomes</taxon>
    </lineage>
</organism>
<evidence type="ECO:0000256" key="1">
    <source>
        <dbReference type="ARBA" id="ARBA00004821"/>
    </source>
</evidence>
<feature type="domain" description="BPL/LPL catalytic" evidence="6">
    <location>
        <begin position="32"/>
        <end position="207"/>
    </location>
</feature>
<dbReference type="FunFam" id="3.30.930.10:FF:000020">
    <property type="entry name" value="Octanoyltransferase"/>
    <property type="match status" value="1"/>
</dbReference>
<comment type="caution">
    <text evidence="7">The sequence shown here is derived from an EMBL/GenBank/DDBJ whole genome shotgun (WGS) entry which is preliminary data.</text>
</comment>
<dbReference type="InterPro" id="IPR045864">
    <property type="entry name" value="aa-tRNA-synth_II/BPL/LPL"/>
</dbReference>
<name>A0A1J5SJG8_9ZZZZ</name>
<dbReference type="SUPFAM" id="SSF55681">
    <property type="entry name" value="Class II aaRS and biotin synthetases"/>
    <property type="match status" value="1"/>
</dbReference>
<keyword evidence="4 7" id="KW-0808">Transferase</keyword>
<evidence type="ECO:0000256" key="4">
    <source>
        <dbReference type="ARBA" id="ARBA00022679"/>
    </source>
</evidence>
<dbReference type="PROSITE" id="PS51733">
    <property type="entry name" value="BPL_LPL_CATALYTIC"/>
    <property type="match status" value="1"/>
</dbReference>
<dbReference type="EMBL" id="MLJW01000031">
    <property type="protein sequence ID" value="OIR08593.1"/>
    <property type="molecule type" value="Genomic_DNA"/>
</dbReference>
<dbReference type="PANTHER" id="PTHR10993:SF7">
    <property type="entry name" value="LIPOYLTRANSFERASE 2, MITOCHONDRIAL-RELATED"/>
    <property type="match status" value="1"/>
</dbReference>
<evidence type="ECO:0000259" key="6">
    <source>
        <dbReference type="PROSITE" id="PS51733"/>
    </source>
</evidence>
<dbReference type="InterPro" id="IPR020605">
    <property type="entry name" value="Octanoyltransferase_CS"/>
</dbReference>
<dbReference type="UniPathway" id="UPA00538">
    <property type="reaction ID" value="UER00592"/>
</dbReference>
<evidence type="ECO:0000256" key="5">
    <source>
        <dbReference type="ARBA" id="ARBA00023315"/>
    </source>
</evidence>
<dbReference type="AlphaFoldDB" id="A0A1J5SJG8"/>
<dbReference type="NCBIfam" id="NF010922">
    <property type="entry name" value="PRK14342.1"/>
    <property type="match status" value="1"/>
</dbReference>
<dbReference type="PIRSF" id="PIRSF016262">
    <property type="entry name" value="LPLase"/>
    <property type="match status" value="1"/>
</dbReference>
<accession>A0A1J5SJG8</accession>
<dbReference type="HAMAP" id="MF_00013">
    <property type="entry name" value="LipB"/>
    <property type="match status" value="1"/>
</dbReference>
<dbReference type="PANTHER" id="PTHR10993">
    <property type="entry name" value="OCTANOYLTRANSFERASE"/>
    <property type="match status" value="1"/>
</dbReference>
<dbReference type="GO" id="GO:0009249">
    <property type="term" value="P:protein lipoylation"/>
    <property type="evidence" value="ECO:0007669"/>
    <property type="project" value="InterPro"/>
</dbReference>
<keyword evidence="5 7" id="KW-0012">Acyltransferase</keyword>
<dbReference type="EC" id="2.3.1.181" evidence="2"/>
<reference evidence="7" key="1">
    <citation type="submission" date="2016-10" db="EMBL/GenBank/DDBJ databases">
        <title>Sequence of Gallionella enrichment culture.</title>
        <authorList>
            <person name="Poehlein A."/>
            <person name="Muehling M."/>
            <person name="Daniel R."/>
        </authorList>
    </citation>
    <scope>NUCLEOTIDE SEQUENCE</scope>
</reference>
<evidence type="ECO:0000313" key="7">
    <source>
        <dbReference type="EMBL" id="OIR08593.1"/>
    </source>
</evidence>
<proteinExistence type="inferred from homology"/>
<protein>
    <recommendedName>
        <fullName evidence="2">lipoyl(octanoyl) transferase</fullName>
        <ecNumber evidence="2">2.3.1.181</ecNumber>
    </recommendedName>
</protein>
<dbReference type="CDD" id="cd16444">
    <property type="entry name" value="LipB"/>
    <property type="match status" value="1"/>
</dbReference>
<dbReference type="NCBIfam" id="NF010923">
    <property type="entry name" value="PRK14343.1"/>
    <property type="match status" value="1"/>
</dbReference>
<dbReference type="GO" id="GO:0033819">
    <property type="term" value="F:lipoyl(octanoyl) transferase activity"/>
    <property type="evidence" value="ECO:0007669"/>
    <property type="project" value="UniProtKB-EC"/>
</dbReference>
<dbReference type="PROSITE" id="PS01313">
    <property type="entry name" value="LIPB"/>
    <property type="match status" value="1"/>
</dbReference>
<dbReference type="InterPro" id="IPR004143">
    <property type="entry name" value="BPL_LPL_catalytic"/>
</dbReference>
<comment type="pathway">
    <text evidence="1">Protein modification; protein lipoylation via endogenous pathway; protein N(6)-(lipoyl)lysine from octanoyl-[acyl-carrier-protein]: step 1/2.</text>
</comment>
<dbReference type="NCBIfam" id="TIGR00214">
    <property type="entry name" value="lipB"/>
    <property type="match status" value="1"/>
</dbReference>
<gene>
    <name evidence="7" type="primary">lipB_4</name>
    <name evidence="7" type="ORF">GALL_93870</name>
</gene>
<dbReference type="Pfam" id="PF21948">
    <property type="entry name" value="LplA-B_cat"/>
    <property type="match status" value="1"/>
</dbReference>
<evidence type="ECO:0000256" key="3">
    <source>
        <dbReference type="ARBA" id="ARBA00022490"/>
    </source>
</evidence>
<evidence type="ECO:0000256" key="2">
    <source>
        <dbReference type="ARBA" id="ARBA00012334"/>
    </source>
</evidence>
<keyword evidence="3" id="KW-0963">Cytoplasm</keyword>
<sequence length="215" mass="24280">MQYPSLHIKALGMVEYKPTWRAMQRFTDERTADTPDEIWLVQHPPTYTQGQAGNPEHLLNPTDIPVVKIDRGGQITYHGPGQIVAYLLLDLRRWKINVRELVRLMEQAVIDLLAEYGVAAEGREDAPGVYVGNAKIAALGLKIRKSCSYHGLSFNVDMDLSPFDSINPCGYEGLRVTQAIEIGISVPWEELQAQLTQNLVHGLQRHLDKKRLLEQ</sequence>
<dbReference type="InterPro" id="IPR000544">
    <property type="entry name" value="Octanoyltransferase"/>
</dbReference>
<dbReference type="Gene3D" id="3.30.930.10">
    <property type="entry name" value="Bira Bifunctional Protein, Domain 2"/>
    <property type="match status" value="1"/>
</dbReference>